<sequence length="429" mass="46768">MTPPTTRQARKPNLTLNLSKAGTSIFPQLNPITGTPLARSAPAVTSGTPPPMYNDNIKPGESWTTSFNRAPACAPSEIIPGLYLGNMKTAAAYISGLTDGDITYPPISRIVTILAGSRSYPSLPQARGAGLQIEHLVIEKTDTIETKLIEDFDRAGEFIHAGMQAYLDADQDEDKPLSTIAHGLKTLQNRDRVSQLRRNSLATSSTTPISPATSLTERMAALTTTDIVTSSEPASSTALSTSAPNNTVEIPSRTSSLHHTAQAPTPTTTTTSNTGGILIHCHAGISRSATITTAYLLKYHPHLFSSTSTNTSYTDNLYPSPSSPLIPNTHIAATLTDNPVSRALSFLKSKRDIVNPNIGFRFQLGLYHDRLGCAVRDERGRFKDEYLDWWEEREEEEEMRGRVMGGRKRGDGGRTVFEQDDMRLCELPR</sequence>
<evidence type="ECO:0000256" key="1">
    <source>
        <dbReference type="ARBA" id="ARBA00008601"/>
    </source>
</evidence>
<dbReference type="SMART" id="SM00195">
    <property type="entry name" value="DSPc"/>
    <property type="match status" value="1"/>
</dbReference>
<dbReference type="PROSITE" id="PS50056">
    <property type="entry name" value="TYR_PHOSPHATASE_2"/>
    <property type="match status" value="1"/>
</dbReference>
<feature type="compositionally biased region" description="Low complexity" evidence="5">
    <location>
        <begin position="200"/>
        <end position="215"/>
    </location>
</feature>
<dbReference type="GeneID" id="89997736"/>
<keyword evidence="3" id="KW-0378">Hydrolase</keyword>
<dbReference type="InterPro" id="IPR020422">
    <property type="entry name" value="TYR_PHOSPHATASE_DUAL_dom"/>
</dbReference>
<dbReference type="Gene3D" id="3.90.190.10">
    <property type="entry name" value="Protein tyrosine phosphatase superfamily"/>
    <property type="match status" value="2"/>
</dbReference>
<evidence type="ECO:0000259" key="6">
    <source>
        <dbReference type="PROSITE" id="PS50056"/>
    </source>
</evidence>
<dbReference type="PANTHER" id="PTHR10159:SF511">
    <property type="entry name" value="DUAL SPECIFICITY PROTEIN PHOSPHATASE 1"/>
    <property type="match status" value="1"/>
</dbReference>
<dbReference type="CDD" id="cd14498">
    <property type="entry name" value="DSP"/>
    <property type="match status" value="1"/>
</dbReference>
<dbReference type="SUPFAM" id="SSF52799">
    <property type="entry name" value="(Phosphotyrosine protein) phosphatases II"/>
    <property type="match status" value="1"/>
</dbReference>
<evidence type="ECO:0000313" key="8">
    <source>
        <dbReference type="Proteomes" id="UP001334248"/>
    </source>
</evidence>
<feature type="compositionally biased region" description="Low complexity" evidence="5">
    <location>
        <begin position="260"/>
        <end position="271"/>
    </location>
</feature>
<evidence type="ECO:0000256" key="2">
    <source>
        <dbReference type="ARBA" id="ARBA00013064"/>
    </source>
</evidence>
<comment type="caution">
    <text evidence="7">The sequence shown here is derived from an EMBL/GenBank/DDBJ whole genome shotgun (WGS) entry which is preliminary data.</text>
</comment>
<keyword evidence="8" id="KW-1185">Reference proteome</keyword>
<accession>A0ABR0RSP8</accession>
<feature type="region of interest" description="Disordered" evidence="5">
    <location>
        <begin position="191"/>
        <end position="215"/>
    </location>
</feature>
<proteinExistence type="inferred from homology"/>
<feature type="domain" description="Tyrosine specific protein phosphatases" evidence="6">
    <location>
        <begin position="277"/>
        <end position="298"/>
    </location>
</feature>
<feature type="compositionally biased region" description="Polar residues" evidence="5">
    <location>
        <begin position="244"/>
        <end position="259"/>
    </location>
</feature>
<dbReference type="InterPro" id="IPR000387">
    <property type="entry name" value="Tyr_Pase_dom"/>
</dbReference>
<name>A0ABR0RSP8_9EURO</name>
<evidence type="ECO:0000256" key="3">
    <source>
        <dbReference type="ARBA" id="ARBA00022801"/>
    </source>
</evidence>
<feature type="region of interest" description="Disordered" evidence="5">
    <location>
        <begin position="228"/>
        <end position="274"/>
    </location>
</feature>
<evidence type="ECO:0000256" key="4">
    <source>
        <dbReference type="ARBA" id="ARBA00022912"/>
    </source>
</evidence>
<protein>
    <recommendedName>
        <fullName evidence="2">protein-tyrosine-phosphatase</fullName>
        <ecNumber evidence="2">3.1.3.48</ecNumber>
    </recommendedName>
</protein>
<organism evidence="7 8">
    <name type="scientific">Knufia obscura</name>
    <dbReference type="NCBI Taxonomy" id="1635080"/>
    <lineage>
        <taxon>Eukaryota</taxon>
        <taxon>Fungi</taxon>
        <taxon>Dikarya</taxon>
        <taxon>Ascomycota</taxon>
        <taxon>Pezizomycotina</taxon>
        <taxon>Eurotiomycetes</taxon>
        <taxon>Chaetothyriomycetidae</taxon>
        <taxon>Chaetothyriales</taxon>
        <taxon>Trichomeriaceae</taxon>
        <taxon>Knufia</taxon>
    </lineage>
</organism>
<gene>
    <name evidence="7" type="primary">YVH1_1</name>
    <name evidence="7" type="ORF">PMZ80_004287</name>
</gene>
<reference evidence="7 8" key="1">
    <citation type="journal article" date="2023" name="Res Sq">
        <title>Genomic and morphological characterization of Knufia obscura isolated from the Mars 2020 spacecraft assembly facility.</title>
        <authorList>
            <person name="Chander A.M."/>
            <person name="Teixeira M.M."/>
            <person name="Singh N.K."/>
            <person name="Williams M.P."/>
            <person name="Parker C.W."/>
            <person name="Leo P."/>
            <person name="Stajich J.E."/>
            <person name="Torok T."/>
            <person name="Tighe S."/>
            <person name="Mason C.E."/>
            <person name="Venkateswaran K."/>
        </authorList>
    </citation>
    <scope>NUCLEOTIDE SEQUENCE [LARGE SCALE GENOMIC DNA]</scope>
    <source>
        <strain evidence="7 8">CCFEE 5817</strain>
    </source>
</reference>
<dbReference type="PANTHER" id="PTHR10159">
    <property type="entry name" value="DUAL SPECIFICITY PROTEIN PHOSPHATASE"/>
    <property type="match status" value="1"/>
</dbReference>
<dbReference type="InterPro" id="IPR000340">
    <property type="entry name" value="Dual-sp_phosphatase_cat-dom"/>
</dbReference>
<evidence type="ECO:0000313" key="7">
    <source>
        <dbReference type="EMBL" id="KAK5943280.1"/>
    </source>
</evidence>
<evidence type="ECO:0000256" key="5">
    <source>
        <dbReference type="SAM" id="MobiDB-lite"/>
    </source>
</evidence>
<dbReference type="Pfam" id="PF00782">
    <property type="entry name" value="DSPc"/>
    <property type="match status" value="1"/>
</dbReference>
<dbReference type="InterPro" id="IPR016130">
    <property type="entry name" value="Tyr_Pase_AS"/>
</dbReference>
<dbReference type="InterPro" id="IPR029021">
    <property type="entry name" value="Prot-tyrosine_phosphatase-like"/>
</dbReference>
<keyword evidence="4" id="KW-0904">Protein phosphatase</keyword>
<dbReference type="EC" id="3.1.3.48" evidence="2"/>
<dbReference type="EMBL" id="JAVHJV010000004">
    <property type="protein sequence ID" value="KAK5943280.1"/>
    <property type="molecule type" value="Genomic_DNA"/>
</dbReference>
<comment type="similarity">
    <text evidence="1">Belongs to the protein-tyrosine phosphatase family. Non-receptor class dual specificity subfamily.</text>
</comment>
<feature type="compositionally biased region" description="Low complexity" evidence="5">
    <location>
        <begin position="229"/>
        <end position="243"/>
    </location>
</feature>
<dbReference type="Proteomes" id="UP001334248">
    <property type="component" value="Unassembled WGS sequence"/>
</dbReference>
<dbReference type="RefSeq" id="XP_064731370.1">
    <property type="nucleotide sequence ID" value="XM_064872712.1"/>
</dbReference>
<dbReference type="PROSITE" id="PS00383">
    <property type="entry name" value="TYR_PHOSPHATASE_1"/>
    <property type="match status" value="1"/>
</dbReference>